<dbReference type="AlphaFoldDB" id="A0A6A5XAQ8"/>
<reference evidence="2" key="1">
    <citation type="journal article" date="2020" name="Stud. Mycol.">
        <title>101 Dothideomycetes genomes: a test case for predicting lifestyles and emergence of pathogens.</title>
        <authorList>
            <person name="Haridas S."/>
            <person name="Albert R."/>
            <person name="Binder M."/>
            <person name="Bloem J."/>
            <person name="Labutti K."/>
            <person name="Salamov A."/>
            <person name="Andreopoulos B."/>
            <person name="Baker S."/>
            <person name="Barry K."/>
            <person name="Bills G."/>
            <person name="Bluhm B."/>
            <person name="Cannon C."/>
            <person name="Castanera R."/>
            <person name="Culley D."/>
            <person name="Daum C."/>
            <person name="Ezra D."/>
            <person name="Gonzalez J."/>
            <person name="Henrissat B."/>
            <person name="Kuo A."/>
            <person name="Liang C."/>
            <person name="Lipzen A."/>
            <person name="Lutzoni F."/>
            <person name="Magnuson J."/>
            <person name="Mondo S."/>
            <person name="Nolan M."/>
            <person name="Ohm R."/>
            <person name="Pangilinan J."/>
            <person name="Park H.-J."/>
            <person name="Ramirez L."/>
            <person name="Alfaro M."/>
            <person name="Sun H."/>
            <person name="Tritt A."/>
            <person name="Yoshinaga Y."/>
            <person name="Zwiers L.-H."/>
            <person name="Turgeon B."/>
            <person name="Goodwin S."/>
            <person name="Spatafora J."/>
            <person name="Crous P."/>
            <person name="Grigoriev I."/>
        </authorList>
    </citation>
    <scope>NUCLEOTIDE SEQUENCE</scope>
    <source>
        <strain evidence="2">CBS 175.79</strain>
    </source>
</reference>
<evidence type="ECO:0000313" key="2">
    <source>
        <dbReference type="EMBL" id="KAF2010021.1"/>
    </source>
</evidence>
<keyword evidence="1" id="KW-1133">Transmembrane helix</keyword>
<sequence length="68" mass="7880">MDDVWLTVWESLCAYDLCIRLWFMLLCVVCMYAAVYMRSNVLLTTQYAFERHGASQWVTCVGTECGGR</sequence>
<keyword evidence="1" id="KW-0812">Transmembrane</keyword>
<protein>
    <submittedName>
        <fullName evidence="2">Uncharacterized protein</fullName>
    </submittedName>
</protein>
<organism evidence="2 3">
    <name type="scientific">Aaosphaeria arxii CBS 175.79</name>
    <dbReference type="NCBI Taxonomy" id="1450172"/>
    <lineage>
        <taxon>Eukaryota</taxon>
        <taxon>Fungi</taxon>
        <taxon>Dikarya</taxon>
        <taxon>Ascomycota</taxon>
        <taxon>Pezizomycotina</taxon>
        <taxon>Dothideomycetes</taxon>
        <taxon>Pleosporomycetidae</taxon>
        <taxon>Pleosporales</taxon>
        <taxon>Pleosporales incertae sedis</taxon>
        <taxon>Aaosphaeria</taxon>
    </lineage>
</organism>
<name>A0A6A5XAQ8_9PLEO</name>
<keyword evidence="1" id="KW-0472">Membrane</keyword>
<gene>
    <name evidence="2" type="ORF">BU24DRAFT_428052</name>
</gene>
<keyword evidence="3" id="KW-1185">Reference proteome</keyword>
<dbReference type="EMBL" id="ML978077">
    <property type="protein sequence ID" value="KAF2010021.1"/>
    <property type="molecule type" value="Genomic_DNA"/>
</dbReference>
<dbReference type="GeneID" id="54286776"/>
<evidence type="ECO:0000313" key="3">
    <source>
        <dbReference type="Proteomes" id="UP000799778"/>
    </source>
</evidence>
<accession>A0A6A5XAQ8</accession>
<dbReference type="Proteomes" id="UP000799778">
    <property type="component" value="Unassembled WGS sequence"/>
</dbReference>
<feature type="transmembrane region" description="Helical" evidence="1">
    <location>
        <begin position="20"/>
        <end position="37"/>
    </location>
</feature>
<evidence type="ECO:0000256" key="1">
    <source>
        <dbReference type="SAM" id="Phobius"/>
    </source>
</evidence>
<proteinExistence type="predicted"/>
<dbReference type="RefSeq" id="XP_033378360.1">
    <property type="nucleotide sequence ID" value="XM_033529379.1"/>
</dbReference>